<evidence type="ECO:0000256" key="6">
    <source>
        <dbReference type="ARBA" id="ARBA00022679"/>
    </source>
</evidence>
<dbReference type="InterPro" id="IPR015421">
    <property type="entry name" value="PyrdxlP-dep_Trfase_major"/>
</dbReference>
<evidence type="ECO:0000256" key="9">
    <source>
        <dbReference type="HAMAP-Rule" id="MF_01023"/>
    </source>
</evidence>
<feature type="modified residue" description="N6-(pyridoxal phosphate)lysine" evidence="9">
    <location>
        <position position="231"/>
    </location>
</feature>
<feature type="domain" description="Aminotransferase class I/classII large" evidence="10">
    <location>
        <begin position="36"/>
        <end position="365"/>
    </location>
</feature>
<keyword evidence="5 9" id="KW-0032">Aminotransferase</keyword>
<dbReference type="SUPFAM" id="SSF53383">
    <property type="entry name" value="PLP-dependent transferases"/>
    <property type="match status" value="1"/>
</dbReference>
<dbReference type="InterPro" id="IPR005861">
    <property type="entry name" value="HisP_aminotrans"/>
</dbReference>
<dbReference type="Gene3D" id="3.40.640.10">
    <property type="entry name" value="Type I PLP-dependent aspartate aminotransferase-like (Major domain)"/>
    <property type="match status" value="1"/>
</dbReference>
<comment type="cofactor">
    <cofactor evidence="1 9">
        <name>pyridoxal 5'-phosphate</name>
        <dbReference type="ChEBI" id="CHEBI:597326"/>
    </cofactor>
</comment>
<dbReference type="InterPro" id="IPR004839">
    <property type="entry name" value="Aminotransferase_I/II_large"/>
</dbReference>
<reference evidence="11 12" key="1">
    <citation type="submission" date="2021-08" db="EMBL/GenBank/DDBJ databases">
        <title>Culture and genomic analysis of Symbiopectobacterium purcellii sp. nov. gen. nov., isolated from the leafhopper Empoasca decipiens.</title>
        <authorList>
            <person name="Nadal-Jimenez P."/>
            <person name="Siozios S."/>
            <person name="Halliday N."/>
            <person name="Camara M."/>
            <person name="Hurst G.D.D."/>
        </authorList>
    </citation>
    <scope>NUCLEOTIDE SEQUENCE [LARGE SCALE GENOMIC DNA]</scope>
    <source>
        <strain evidence="11 12">SyEd1</strain>
    </source>
</reference>
<evidence type="ECO:0000256" key="5">
    <source>
        <dbReference type="ARBA" id="ARBA00022576"/>
    </source>
</evidence>
<name>A0ABX9AJN5_9ENTR</name>
<dbReference type="InterPro" id="IPR015422">
    <property type="entry name" value="PyrdxlP-dep_Trfase_small"/>
</dbReference>
<evidence type="ECO:0000256" key="1">
    <source>
        <dbReference type="ARBA" id="ARBA00001933"/>
    </source>
</evidence>
<evidence type="ECO:0000256" key="3">
    <source>
        <dbReference type="ARBA" id="ARBA00007970"/>
    </source>
</evidence>
<dbReference type="EC" id="2.6.1.9" evidence="9"/>
<dbReference type="CDD" id="cd00609">
    <property type="entry name" value="AAT_like"/>
    <property type="match status" value="1"/>
</dbReference>
<dbReference type="NCBIfam" id="TIGR01141">
    <property type="entry name" value="hisC"/>
    <property type="match status" value="1"/>
</dbReference>
<dbReference type="Pfam" id="PF00155">
    <property type="entry name" value="Aminotran_1_2"/>
    <property type="match status" value="1"/>
</dbReference>
<evidence type="ECO:0000259" key="10">
    <source>
        <dbReference type="Pfam" id="PF00155"/>
    </source>
</evidence>
<dbReference type="HAMAP" id="MF_01023">
    <property type="entry name" value="HisC_aminotrans_2"/>
    <property type="match status" value="1"/>
</dbReference>
<dbReference type="Gene3D" id="3.90.1150.10">
    <property type="entry name" value="Aspartate Aminotransferase, domain 1"/>
    <property type="match status" value="1"/>
</dbReference>
<comment type="subunit">
    <text evidence="4 9">Homodimer.</text>
</comment>
<sequence length="370" mass="40795">MKETIERLARREARQLGRYNSGLSDDAVRQRFAVKDIARLASNENPLGMSPLADAALWAEVTRTACYPDPASLQLRAVIAARTGMTPEPVVMGNGSENLLEMLCLAFLNPGDRVVTLLPSFGLHHLYPNMLGAEVTLVPVNVQMEYDLDAWAQALAQPAKMVVFSNPSNPVGCMLGREGFERLIAMTPPDCVLVIDEAYYEYCAAHPDYPYSLCVLRQQARPWIVLRTFSKAYGLAGLRVGYGLACHAEMVELLDRVRTPFNINRMAQAAAQAALLDVAHVARSVTHVTQQRAWLRDQLLAMGWGVAPSQTNFLFVNVAQDSAALAERLLHFGVIVKPWLEAGYTQWLRISVGSEAANQQCIAALRQCAQ</sequence>
<dbReference type="EMBL" id="CP081864">
    <property type="protein sequence ID" value="QZN95383.1"/>
    <property type="molecule type" value="Genomic_DNA"/>
</dbReference>
<keyword evidence="7 9" id="KW-0663">Pyridoxal phosphate</keyword>
<dbReference type="InterPro" id="IPR001917">
    <property type="entry name" value="Aminotrans_II_pyridoxalP_BS"/>
</dbReference>
<keyword evidence="9" id="KW-0368">Histidine biosynthesis</keyword>
<dbReference type="RefSeq" id="WP_222158483.1">
    <property type="nucleotide sequence ID" value="NZ_CP081864.1"/>
</dbReference>
<evidence type="ECO:0000256" key="8">
    <source>
        <dbReference type="ARBA" id="ARBA00047481"/>
    </source>
</evidence>
<evidence type="ECO:0000256" key="2">
    <source>
        <dbReference type="ARBA" id="ARBA00005011"/>
    </source>
</evidence>
<dbReference type="InterPro" id="IPR015424">
    <property type="entry name" value="PyrdxlP-dep_Trfase"/>
</dbReference>
<keyword evidence="6 9" id="KW-0808">Transferase</keyword>
<keyword evidence="12" id="KW-1185">Reference proteome</keyword>
<dbReference type="PROSITE" id="PS00599">
    <property type="entry name" value="AA_TRANSFER_CLASS_2"/>
    <property type="match status" value="1"/>
</dbReference>
<comment type="similarity">
    <text evidence="3 9">Belongs to the class-II pyridoxal-phosphate-dependent aminotransferase family. Histidinol-phosphate aminotransferase subfamily.</text>
</comment>
<dbReference type="PANTHER" id="PTHR43643">
    <property type="entry name" value="HISTIDINOL-PHOSPHATE AMINOTRANSFERASE 2"/>
    <property type="match status" value="1"/>
</dbReference>
<organism evidence="11 12">
    <name type="scientific">Symbiopectobacterium purcellii</name>
    <dbReference type="NCBI Taxonomy" id="2871826"/>
    <lineage>
        <taxon>Bacteria</taxon>
        <taxon>Pseudomonadati</taxon>
        <taxon>Pseudomonadota</taxon>
        <taxon>Gammaproteobacteria</taxon>
        <taxon>Enterobacterales</taxon>
        <taxon>Enterobacteriaceae</taxon>
    </lineage>
</organism>
<dbReference type="InterPro" id="IPR050106">
    <property type="entry name" value="HistidinolP_aminotransfase"/>
</dbReference>
<dbReference type="GO" id="GO:0004400">
    <property type="term" value="F:histidinol-phosphate transaminase activity"/>
    <property type="evidence" value="ECO:0007669"/>
    <property type="project" value="UniProtKB-EC"/>
</dbReference>
<evidence type="ECO:0000256" key="7">
    <source>
        <dbReference type="ARBA" id="ARBA00022898"/>
    </source>
</evidence>
<protein>
    <recommendedName>
        <fullName evidence="9">Histidinol-phosphate aminotransferase</fullName>
        <ecNumber evidence="9">2.6.1.9</ecNumber>
    </recommendedName>
    <alternativeName>
        <fullName evidence="9">Imidazole acetol-phosphate transaminase</fullName>
    </alternativeName>
</protein>
<comment type="catalytic activity">
    <reaction evidence="8 9">
        <text>L-histidinol phosphate + 2-oxoglutarate = 3-(imidazol-4-yl)-2-oxopropyl phosphate + L-glutamate</text>
        <dbReference type="Rhea" id="RHEA:23744"/>
        <dbReference type="ChEBI" id="CHEBI:16810"/>
        <dbReference type="ChEBI" id="CHEBI:29985"/>
        <dbReference type="ChEBI" id="CHEBI:57766"/>
        <dbReference type="ChEBI" id="CHEBI:57980"/>
        <dbReference type="EC" id="2.6.1.9"/>
    </reaction>
</comment>
<evidence type="ECO:0000313" key="12">
    <source>
        <dbReference type="Proteomes" id="UP000825886"/>
    </source>
</evidence>
<gene>
    <name evidence="9 11" type="primary">hisC</name>
    <name evidence="11" type="ORF">K6K13_19635</name>
</gene>
<evidence type="ECO:0000256" key="4">
    <source>
        <dbReference type="ARBA" id="ARBA00011738"/>
    </source>
</evidence>
<dbReference type="Proteomes" id="UP000825886">
    <property type="component" value="Chromosome"/>
</dbReference>
<keyword evidence="9" id="KW-0028">Amino-acid biosynthesis</keyword>
<evidence type="ECO:0000313" key="11">
    <source>
        <dbReference type="EMBL" id="QZN95383.1"/>
    </source>
</evidence>
<accession>A0ABX9AJN5</accession>
<proteinExistence type="inferred from homology"/>
<dbReference type="PANTHER" id="PTHR43643:SF3">
    <property type="entry name" value="HISTIDINOL-PHOSPHATE AMINOTRANSFERASE"/>
    <property type="match status" value="1"/>
</dbReference>
<comment type="pathway">
    <text evidence="2 9">Amino-acid biosynthesis; L-histidine biosynthesis; L-histidine from 5-phospho-alpha-D-ribose 1-diphosphate: step 7/9.</text>
</comment>